<proteinExistence type="predicted"/>
<evidence type="ECO:0000313" key="2">
    <source>
        <dbReference type="EMBL" id="KAF0683425.1"/>
    </source>
</evidence>
<dbReference type="Proteomes" id="UP000332933">
    <property type="component" value="Unassembled WGS sequence"/>
</dbReference>
<gene>
    <name evidence="3" type="primary">Aste57867_24549</name>
    <name evidence="2" type="ORF">As57867_024472</name>
    <name evidence="3" type="ORF">ASTE57867_24549</name>
</gene>
<reference evidence="2" key="2">
    <citation type="submission" date="2019-06" db="EMBL/GenBank/DDBJ databases">
        <title>Genomics analysis of Aphanomyces spp. identifies a new class of oomycete effector associated with host adaptation.</title>
        <authorList>
            <person name="Gaulin E."/>
        </authorList>
    </citation>
    <scope>NUCLEOTIDE SEQUENCE</scope>
    <source>
        <strain evidence="2">CBS 578.67</strain>
    </source>
</reference>
<dbReference type="OrthoDB" id="99157at2759"/>
<keyword evidence="4" id="KW-1185">Reference proteome</keyword>
<feature type="compositionally biased region" description="Basic and acidic residues" evidence="1">
    <location>
        <begin position="81"/>
        <end position="92"/>
    </location>
</feature>
<dbReference type="EMBL" id="VJMH01007405">
    <property type="protein sequence ID" value="KAF0683425.1"/>
    <property type="molecule type" value="Genomic_DNA"/>
</dbReference>
<sequence>MNLLPSEINELYLCCQPSCFKKYHSRGIFADLNKKEVLVSPEDVFRDMDMQYEVAVNADVAAKHRAENLRKRGMNSTYDDPTEKKGRRDDIALPRGHSIDQVSLPSLRGADDKPTPTSYHPIAPRDATHLPAIRNVDNGGKVSSNVASILTDMRAAEESRQPLVESNSSVYLPPLQAYSKPPPLPAHIIARDEPMDHEEVARKTAYVQPWVQGDYVRSVDRFRSTRYAEMDERNNVFRVDLTPAFQNTVALSDAEVSFIFRCMESVDSLVVIQGLACRLTPSYWTIPFLLATLPANVPIHCERFHWDRAAGTMAFVGDHHVPLTYVKAYFLSGSTIRLTDESNRTVTVTPPEDGLALRDIALEFQARLLHSNLKQDFAWDLFAGGSNCWMQYMPAQYQDIARFQPKLHLCGSGQRSELIHTGHGSTDIAYQVVLGEMEFIVFDVLTPQQCVRVVDFLKRMGYQPNTRANLVEKYLHNLKKFGYRSSKVRVRAGEFVHIHKGRLHMWRSVVSDKPMDMYPTMMYLSWEWLFQGASPRGIQESAKYSLNLSRLVGPTSGFVFNPRNCILEAIRQWMALTNLEKCYDKCVLRLRALRSVLEMMVEEEQFIQNEGDDSWFIGETHITPQILNTLDPALPPELSRCAMCKNELSNSFKQCLGCSVFRTKTPFVICISCFRNDKQFSPQVGLRSSLAHTGCLPHSQTYKESPEAVQCTCAAKVRCPVCDGCDQCCCFCHTMFQTRYRLQRPDELVQLYHMLLSRTNKDTRRL</sequence>
<organism evidence="3 4">
    <name type="scientific">Aphanomyces stellatus</name>
    <dbReference type="NCBI Taxonomy" id="120398"/>
    <lineage>
        <taxon>Eukaryota</taxon>
        <taxon>Sar</taxon>
        <taxon>Stramenopiles</taxon>
        <taxon>Oomycota</taxon>
        <taxon>Saprolegniomycetes</taxon>
        <taxon>Saprolegniales</taxon>
        <taxon>Verrucalvaceae</taxon>
        <taxon>Aphanomyces</taxon>
    </lineage>
</organism>
<evidence type="ECO:0000256" key="1">
    <source>
        <dbReference type="SAM" id="MobiDB-lite"/>
    </source>
</evidence>
<dbReference type="EMBL" id="CAADRA010007431">
    <property type="protein sequence ID" value="VFU01188.1"/>
    <property type="molecule type" value="Genomic_DNA"/>
</dbReference>
<accession>A0A485LQR7</accession>
<feature type="region of interest" description="Disordered" evidence="1">
    <location>
        <begin position="67"/>
        <end position="124"/>
    </location>
</feature>
<dbReference type="AlphaFoldDB" id="A0A485LQR7"/>
<evidence type="ECO:0000313" key="4">
    <source>
        <dbReference type="Proteomes" id="UP000332933"/>
    </source>
</evidence>
<reference evidence="3 4" key="1">
    <citation type="submission" date="2019-03" db="EMBL/GenBank/DDBJ databases">
        <authorList>
            <person name="Gaulin E."/>
            <person name="Dumas B."/>
        </authorList>
    </citation>
    <scope>NUCLEOTIDE SEQUENCE [LARGE SCALE GENOMIC DNA]</scope>
    <source>
        <strain evidence="3">CBS 568.67</strain>
    </source>
</reference>
<evidence type="ECO:0000313" key="3">
    <source>
        <dbReference type="EMBL" id="VFU01188.1"/>
    </source>
</evidence>
<protein>
    <submittedName>
        <fullName evidence="3">Aste57867_24549 protein</fullName>
    </submittedName>
</protein>
<name>A0A485LQR7_9STRA</name>